<keyword evidence="3" id="KW-0677">Repeat</keyword>
<accession>A0A9D4CSD4</accession>
<keyword evidence="8" id="KW-1185">Reference proteome</keyword>
<dbReference type="PRINTS" id="PR00010">
    <property type="entry name" value="EGFBLOOD"/>
</dbReference>
<dbReference type="Pfam" id="PF07645">
    <property type="entry name" value="EGF_CA"/>
    <property type="match status" value="2"/>
</dbReference>
<dbReference type="Gene3D" id="2.10.25.10">
    <property type="entry name" value="Laminin"/>
    <property type="match status" value="2"/>
</dbReference>
<sequence length="93" mass="9800">INECTTSNPCRNGGSCNNAVGSYTCACNPGYSGTNCSTDVDECAGINPCMNSGTCTNAVGSFISIRFKSIKANSELAQHSRSTFKISIRFQLT</sequence>
<dbReference type="CDD" id="cd00054">
    <property type="entry name" value="EGF_CA"/>
    <property type="match status" value="2"/>
</dbReference>
<feature type="domain" description="EGF-like" evidence="6">
    <location>
        <begin position="1"/>
        <end position="37"/>
    </location>
</feature>
<dbReference type="InterPro" id="IPR000152">
    <property type="entry name" value="EGF-type_Asp/Asn_hydroxyl_site"/>
</dbReference>
<evidence type="ECO:0000259" key="6">
    <source>
        <dbReference type="PROSITE" id="PS50026"/>
    </source>
</evidence>
<evidence type="ECO:0000256" key="4">
    <source>
        <dbReference type="ARBA" id="ARBA00023157"/>
    </source>
</evidence>
<dbReference type="InterPro" id="IPR000742">
    <property type="entry name" value="EGF"/>
</dbReference>
<dbReference type="EMBL" id="JAIWYP010000012">
    <property type="protein sequence ID" value="KAH3730367.1"/>
    <property type="molecule type" value="Genomic_DNA"/>
</dbReference>
<feature type="disulfide bond" evidence="5">
    <location>
        <begin position="27"/>
        <end position="36"/>
    </location>
</feature>
<dbReference type="AlphaFoldDB" id="A0A9D4CSD4"/>
<dbReference type="Proteomes" id="UP000828390">
    <property type="component" value="Unassembled WGS sequence"/>
</dbReference>
<evidence type="ECO:0000313" key="7">
    <source>
        <dbReference type="EMBL" id="KAH3730367.1"/>
    </source>
</evidence>
<evidence type="ECO:0000313" key="8">
    <source>
        <dbReference type="Proteomes" id="UP000828390"/>
    </source>
</evidence>
<dbReference type="SMART" id="SM00181">
    <property type="entry name" value="EGF"/>
    <property type="match status" value="1"/>
</dbReference>
<keyword evidence="4 5" id="KW-1015">Disulfide bond</keyword>
<dbReference type="PANTHER" id="PTHR12916:SF9">
    <property type="entry name" value="NEUROGENIC LOCUS NOTCH HOMOLOG PROTEIN 1-RELATED"/>
    <property type="match status" value="1"/>
</dbReference>
<evidence type="ECO:0000256" key="1">
    <source>
        <dbReference type="ARBA" id="ARBA00005847"/>
    </source>
</evidence>
<keyword evidence="2 5" id="KW-0245">EGF-like domain</keyword>
<dbReference type="GO" id="GO:0005112">
    <property type="term" value="F:Notch binding"/>
    <property type="evidence" value="ECO:0007669"/>
    <property type="project" value="TreeGrafter"/>
</dbReference>
<dbReference type="PROSITE" id="PS01186">
    <property type="entry name" value="EGF_2"/>
    <property type="match status" value="1"/>
</dbReference>
<reference evidence="7" key="2">
    <citation type="submission" date="2020-11" db="EMBL/GenBank/DDBJ databases">
        <authorList>
            <person name="McCartney M.A."/>
            <person name="Auch B."/>
            <person name="Kono T."/>
            <person name="Mallez S."/>
            <person name="Becker A."/>
            <person name="Gohl D.M."/>
            <person name="Silverstein K.A.T."/>
            <person name="Koren S."/>
            <person name="Bechman K.B."/>
            <person name="Herman A."/>
            <person name="Abrahante J.E."/>
            <person name="Garbe J."/>
        </authorList>
    </citation>
    <scope>NUCLEOTIDE SEQUENCE</scope>
    <source>
        <strain evidence="7">Duluth1</strain>
        <tissue evidence="7">Whole animal</tissue>
    </source>
</reference>
<organism evidence="7 8">
    <name type="scientific">Dreissena polymorpha</name>
    <name type="common">Zebra mussel</name>
    <name type="synonym">Mytilus polymorpha</name>
    <dbReference type="NCBI Taxonomy" id="45954"/>
    <lineage>
        <taxon>Eukaryota</taxon>
        <taxon>Metazoa</taxon>
        <taxon>Spiralia</taxon>
        <taxon>Lophotrochozoa</taxon>
        <taxon>Mollusca</taxon>
        <taxon>Bivalvia</taxon>
        <taxon>Autobranchia</taxon>
        <taxon>Heteroconchia</taxon>
        <taxon>Euheterodonta</taxon>
        <taxon>Imparidentia</taxon>
        <taxon>Neoheterodontei</taxon>
        <taxon>Myida</taxon>
        <taxon>Dreissenoidea</taxon>
        <taxon>Dreissenidae</taxon>
        <taxon>Dreissena</taxon>
    </lineage>
</organism>
<dbReference type="PROSITE" id="PS00010">
    <property type="entry name" value="ASX_HYDROXYL"/>
    <property type="match status" value="1"/>
</dbReference>
<comment type="caution">
    <text evidence="7">The sequence shown here is derived from an EMBL/GenBank/DDBJ whole genome shotgun (WGS) entry which is preliminary data.</text>
</comment>
<dbReference type="PROSITE" id="PS00022">
    <property type="entry name" value="EGF_1"/>
    <property type="match status" value="1"/>
</dbReference>
<gene>
    <name evidence="7" type="ORF">DPMN_056351</name>
</gene>
<comment type="similarity">
    <text evidence="1">Belongs to the NOTCH family.</text>
</comment>
<reference evidence="7" key="1">
    <citation type="journal article" date="2019" name="bioRxiv">
        <title>The Genome of the Zebra Mussel, Dreissena polymorpha: A Resource for Invasive Species Research.</title>
        <authorList>
            <person name="McCartney M.A."/>
            <person name="Auch B."/>
            <person name="Kono T."/>
            <person name="Mallez S."/>
            <person name="Zhang Y."/>
            <person name="Obille A."/>
            <person name="Becker A."/>
            <person name="Abrahante J.E."/>
            <person name="Garbe J."/>
            <person name="Badalamenti J.P."/>
            <person name="Herman A."/>
            <person name="Mangelson H."/>
            <person name="Liachko I."/>
            <person name="Sullivan S."/>
            <person name="Sone E.D."/>
            <person name="Koren S."/>
            <person name="Silverstein K.A.T."/>
            <person name="Beckman K.B."/>
            <person name="Gohl D.M."/>
        </authorList>
    </citation>
    <scope>NUCLEOTIDE SEQUENCE</scope>
    <source>
        <strain evidence="7">Duluth1</strain>
        <tissue evidence="7">Whole animal</tissue>
    </source>
</reference>
<dbReference type="GO" id="GO:0007219">
    <property type="term" value="P:Notch signaling pathway"/>
    <property type="evidence" value="ECO:0007669"/>
    <property type="project" value="TreeGrafter"/>
</dbReference>
<proteinExistence type="inferred from homology"/>
<dbReference type="PROSITE" id="PS50026">
    <property type="entry name" value="EGF_3"/>
    <property type="match status" value="1"/>
</dbReference>
<dbReference type="SMART" id="SM00179">
    <property type="entry name" value="EGF_CA"/>
    <property type="match status" value="2"/>
</dbReference>
<dbReference type="GO" id="GO:0005509">
    <property type="term" value="F:calcium ion binding"/>
    <property type="evidence" value="ECO:0007669"/>
    <property type="project" value="InterPro"/>
</dbReference>
<name>A0A9D4CSD4_DREPO</name>
<feature type="non-terminal residue" evidence="7">
    <location>
        <position position="1"/>
    </location>
</feature>
<comment type="caution">
    <text evidence="5">Lacks conserved residue(s) required for the propagation of feature annotation.</text>
</comment>
<protein>
    <recommendedName>
        <fullName evidence="6">EGF-like domain-containing protein</fullName>
    </recommendedName>
</protein>
<dbReference type="InterPro" id="IPR001881">
    <property type="entry name" value="EGF-like_Ca-bd_dom"/>
</dbReference>
<dbReference type="PANTHER" id="PTHR12916">
    <property type="entry name" value="CYTOCHROME C OXIDASE POLYPEPTIDE VIC-2"/>
    <property type="match status" value="1"/>
</dbReference>
<evidence type="ECO:0000256" key="2">
    <source>
        <dbReference type="ARBA" id="ARBA00022536"/>
    </source>
</evidence>
<evidence type="ECO:0000256" key="5">
    <source>
        <dbReference type="PROSITE-ProRule" id="PRU00076"/>
    </source>
</evidence>
<dbReference type="InterPro" id="IPR049883">
    <property type="entry name" value="NOTCH1_EGF-like"/>
</dbReference>
<dbReference type="FunFam" id="2.10.25.10:FF:000471">
    <property type="entry name" value="Protein lin-12"/>
    <property type="match status" value="1"/>
</dbReference>
<evidence type="ECO:0000256" key="3">
    <source>
        <dbReference type="ARBA" id="ARBA00022737"/>
    </source>
</evidence>
<dbReference type="SUPFAM" id="SSF57196">
    <property type="entry name" value="EGF/Laminin"/>
    <property type="match status" value="1"/>
</dbReference>